<feature type="transmembrane region" description="Helical" evidence="7">
    <location>
        <begin position="483"/>
        <end position="506"/>
    </location>
</feature>
<keyword evidence="3 7" id="KW-0812">Transmembrane</keyword>
<feature type="transmembrane region" description="Helical" evidence="7">
    <location>
        <begin position="126"/>
        <end position="145"/>
    </location>
</feature>
<evidence type="ECO:0008006" key="10">
    <source>
        <dbReference type="Google" id="ProtNLM"/>
    </source>
</evidence>
<evidence type="ECO:0000313" key="9">
    <source>
        <dbReference type="Proteomes" id="UP001381693"/>
    </source>
</evidence>
<dbReference type="PANTHER" id="PTHR11819">
    <property type="entry name" value="SOLUTE CARRIER FAMILY 5"/>
    <property type="match status" value="1"/>
</dbReference>
<organism evidence="8 9">
    <name type="scientific">Halocaridina rubra</name>
    <name type="common">Hawaiian red shrimp</name>
    <dbReference type="NCBI Taxonomy" id="373956"/>
    <lineage>
        <taxon>Eukaryota</taxon>
        <taxon>Metazoa</taxon>
        <taxon>Ecdysozoa</taxon>
        <taxon>Arthropoda</taxon>
        <taxon>Crustacea</taxon>
        <taxon>Multicrustacea</taxon>
        <taxon>Malacostraca</taxon>
        <taxon>Eumalacostraca</taxon>
        <taxon>Eucarida</taxon>
        <taxon>Decapoda</taxon>
        <taxon>Pleocyemata</taxon>
        <taxon>Caridea</taxon>
        <taxon>Atyoidea</taxon>
        <taxon>Atyidae</taxon>
        <taxon>Halocaridina</taxon>
    </lineage>
</organism>
<proteinExistence type="inferred from homology"/>
<comment type="similarity">
    <text evidence="2 6">Belongs to the sodium:solute symporter (SSF) (TC 2.A.21) family.</text>
</comment>
<dbReference type="PANTHER" id="PTHR11819:SF195">
    <property type="entry name" value="SODIUM_GLUCOSE COTRANSPORTER 4"/>
    <property type="match status" value="1"/>
</dbReference>
<feature type="transmembrane region" description="Helical" evidence="7">
    <location>
        <begin position="370"/>
        <end position="399"/>
    </location>
</feature>
<evidence type="ECO:0000313" key="8">
    <source>
        <dbReference type="EMBL" id="KAK7085166.1"/>
    </source>
</evidence>
<feature type="transmembrane region" description="Helical" evidence="7">
    <location>
        <begin position="659"/>
        <end position="678"/>
    </location>
</feature>
<sequence length="679" mass="74924">MTEAEGSRLEWPDIVVIAIYFGVVLTVGIWSSKKSQKTSISGYFLASRNMHWIPVGASVFASNLGSGHFIGLAGAGAASGIAVAGYEQGAVYLLMMLGWWFVPVYLSSGVYTMPQYLQLRFGGRRITLYISCLSLSLAIFTKISADLYAGALFLQLSLNKSSEEWLYLSILILLAVAAIFTIAGGLTAVVYTDLVQTFIMVCGAFVLMGKVFSAVGGFYGLVEKYPYAVASIRAFDASNHSCGEPPEDYMSLLRTLEPGKSNYPWIGMVFGMGILELWYWCMDQVMVQRTLASKNVIHAKSGCILASYLKFLPMWFIVFPGMAARILYPERVACAHPDECRAICGSARGCSNIAYPELVLNLLPVGLRGLILAVMLAALMSSLTSVFNSASTVFTMDVWMELRKKLSSPKFSVKPSDMELIIVGRITVLILVAISIIWIPVIQNIGTSELFDYINTINSFLAPPICAVYLLAIFWVRTTEMGAFWGLMTGLGTGIVRFFLELYYALPPCGSHGIARPPVIEILIGKLHYLHFCCLLCALTGAVTVAVSLMSKPLPESSLYRLTFWSRYDKRVRCQQAGDKEQLFDKDESKANTRNTDVDQMEIQPTKEVTGCWKIMKSLCGVPIGKSRVESTQADHPTKEEEAEAAVELITEPPRWRRVVNINAIICLTLSTFVYGYFA</sequence>
<dbReference type="NCBIfam" id="TIGR00813">
    <property type="entry name" value="sss"/>
    <property type="match status" value="1"/>
</dbReference>
<reference evidence="8 9" key="1">
    <citation type="submission" date="2023-11" db="EMBL/GenBank/DDBJ databases">
        <title>Halocaridina rubra genome assembly.</title>
        <authorList>
            <person name="Smith C."/>
        </authorList>
    </citation>
    <scope>NUCLEOTIDE SEQUENCE [LARGE SCALE GENOMIC DNA]</scope>
    <source>
        <strain evidence="8">EP-1</strain>
        <tissue evidence="8">Whole</tissue>
    </source>
</reference>
<dbReference type="Pfam" id="PF00474">
    <property type="entry name" value="SSF"/>
    <property type="match status" value="1"/>
</dbReference>
<dbReference type="EMBL" id="JAXCGZ010001891">
    <property type="protein sequence ID" value="KAK7085166.1"/>
    <property type="molecule type" value="Genomic_DNA"/>
</dbReference>
<evidence type="ECO:0000256" key="3">
    <source>
        <dbReference type="ARBA" id="ARBA00022692"/>
    </source>
</evidence>
<feature type="transmembrane region" description="Helical" evidence="7">
    <location>
        <begin position="198"/>
        <end position="221"/>
    </location>
</feature>
<dbReference type="GO" id="GO:0005412">
    <property type="term" value="F:D-glucose:sodium symporter activity"/>
    <property type="evidence" value="ECO:0007669"/>
    <property type="project" value="TreeGrafter"/>
</dbReference>
<evidence type="ECO:0000256" key="2">
    <source>
        <dbReference type="ARBA" id="ARBA00006434"/>
    </source>
</evidence>
<protein>
    <recommendedName>
        <fullName evidence="10">Sodium/glucose cotransporter 4</fullName>
    </recommendedName>
</protein>
<gene>
    <name evidence="8" type="ORF">SK128_008085</name>
</gene>
<keyword evidence="5 7" id="KW-0472">Membrane</keyword>
<dbReference type="InterPro" id="IPR038377">
    <property type="entry name" value="Na/Glc_symporter_sf"/>
</dbReference>
<dbReference type="Proteomes" id="UP001381693">
    <property type="component" value="Unassembled WGS sequence"/>
</dbReference>
<name>A0AAN8XLU6_HALRR</name>
<dbReference type="InterPro" id="IPR018212">
    <property type="entry name" value="Na/solute_symporter_CS"/>
</dbReference>
<feature type="transmembrane region" description="Helical" evidence="7">
    <location>
        <begin position="263"/>
        <end position="281"/>
    </location>
</feature>
<feature type="transmembrane region" description="Helical" evidence="7">
    <location>
        <begin position="453"/>
        <end position="476"/>
    </location>
</feature>
<evidence type="ECO:0000256" key="4">
    <source>
        <dbReference type="ARBA" id="ARBA00022989"/>
    </source>
</evidence>
<feature type="transmembrane region" description="Helical" evidence="7">
    <location>
        <begin position="302"/>
        <end position="323"/>
    </location>
</feature>
<keyword evidence="9" id="KW-1185">Reference proteome</keyword>
<dbReference type="AlphaFoldDB" id="A0AAN8XLU6"/>
<evidence type="ECO:0000256" key="5">
    <source>
        <dbReference type="ARBA" id="ARBA00023136"/>
    </source>
</evidence>
<accession>A0AAN8XLU6</accession>
<dbReference type="GO" id="GO:0005886">
    <property type="term" value="C:plasma membrane"/>
    <property type="evidence" value="ECO:0007669"/>
    <property type="project" value="TreeGrafter"/>
</dbReference>
<feature type="transmembrane region" description="Helical" evidence="7">
    <location>
        <begin position="420"/>
        <end position="441"/>
    </location>
</feature>
<dbReference type="PROSITE" id="PS00457">
    <property type="entry name" value="NA_SOLUT_SYMP_2"/>
    <property type="match status" value="1"/>
</dbReference>
<feature type="transmembrane region" description="Helical" evidence="7">
    <location>
        <begin position="52"/>
        <end position="78"/>
    </location>
</feature>
<keyword evidence="4 7" id="KW-1133">Transmembrane helix</keyword>
<comment type="subcellular location">
    <subcellularLocation>
        <location evidence="1">Membrane</location>
        <topology evidence="1">Multi-pass membrane protein</topology>
    </subcellularLocation>
</comment>
<evidence type="ECO:0000256" key="7">
    <source>
        <dbReference type="SAM" id="Phobius"/>
    </source>
</evidence>
<dbReference type="Gene3D" id="1.20.1730.10">
    <property type="entry name" value="Sodium/glucose cotransporter"/>
    <property type="match status" value="1"/>
</dbReference>
<dbReference type="PROSITE" id="PS50283">
    <property type="entry name" value="NA_SOLUT_SYMP_3"/>
    <property type="match status" value="1"/>
</dbReference>
<comment type="caution">
    <text evidence="8">The sequence shown here is derived from an EMBL/GenBank/DDBJ whole genome shotgun (WGS) entry which is preliminary data.</text>
</comment>
<evidence type="ECO:0000256" key="1">
    <source>
        <dbReference type="ARBA" id="ARBA00004141"/>
    </source>
</evidence>
<feature type="transmembrane region" description="Helical" evidence="7">
    <location>
        <begin position="529"/>
        <end position="551"/>
    </location>
</feature>
<dbReference type="InterPro" id="IPR001734">
    <property type="entry name" value="Na/solute_symporter"/>
</dbReference>
<feature type="transmembrane region" description="Helical" evidence="7">
    <location>
        <begin position="90"/>
        <end position="114"/>
    </location>
</feature>
<evidence type="ECO:0000256" key="6">
    <source>
        <dbReference type="RuleBase" id="RU362091"/>
    </source>
</evidence>
<feature type="transmembrane region" description="Helical" evidence="7">
    <location>
        <begin position="165"/>
        <end position="191"/>
    </location>
</feature>
<feature type="transmembrane region" description="Helical" evidence="7">
    <location>
        <begin position="14"/>
        <end position="31"/>
    </location>
</feature>